<evidence type="ECO:0000256" key="2">
    <source>
        <dbReference type="ARBA" id="ARBA00024195"/>
    </source>
</evidence>
<dbReference type="PRINTS" id="PR00722">
    <property type="entry name" value="CHYMOTRYPSIN"/>
</dbReference>
<dbReference type="Gene3D" id="2.40.10.10">
    <property type="entry name" value="Trypsin-like serine proteases"/>
    <property type="match status" value="2"/>
</dbReference>
<proteinExistence type="inferred from homology"/>
<dbReference type="InterPro" id="IPR009003">
    <property type="entry name" value="Peptidase_S1_PA"/>
</dbReference>
<dbReference type="SUPFAM" id="SSF50494">
    <property type="entry name" value="Trypsin-like serine proteases"/>
    <property type="match status" value="1"/>
</dbReference>
<dbReference type="GO" id="GO:0006508">
    <property type="term" value="P:proteolysis"/>
    <property type="evidence" value="ECO:0007669"/>
    <property type="project" value="InterPro"/>
</dbReference>
<keyword evidence="4" id="KW-1185">Reference proteome</keyword>
<dbReference type="PROSITE" id="PS50240">
    <property type="entry name" value="TRYPSIN_DOM"/>
    <property type="match status" value="1"/>
</dbReference>
<dbReference type="GO" id="GO:0004252">
    <property type="term" value="F:serine-type endopeptidase activity"/>
    <property type="evidence" value="ECO:0007669"/>
    <property type="project" value="InterPro"/>
</dbReference>
<sequence length="362" mass="39740">MMLFPSVIILLSVAAHVTKANVITQSDVCKGGLCLPKHLCPTGRLEDGPLQQGELVTLNVDEENVCGDFMKKCCIGASSADGVMIQEAQTADVQCGSPVTFPLVYNVESNLTYANYGEFPWTVAIFNISFSANEMKLTLVGGGSLIHPKFVLTAAHTLKKPDRYVARFGEWSINSDAEIYPSQDIGIEEHIIHPSYRDSCLLENDIALAVLKRNVIYTEHIRPICLPSPTDVFDGQRCIATGWGLDVRTQQPAPIMKRIELPVVPRDRCQLLYRRAEVDYSFKLHRSMMCAGGEVGEDTCDQDGGTPLACKKEDGSYVVAGITSWGLDCGRVDAPGIYVDVAKFACWINDTIEGYAELHAEE</sequence>
<reference evidence="3 4" key="2">
    <citation type="journal article" date="2004" name="Trends Parasitol.">
        <title>The Anopheles gambiae genome: an update.</title>
        <authorList>
            <person name="Mongin E."/>
            <person name="Louis C."/>
            <person name="Holt R.A."/>
            <person name="Birney E."/>
            <person name="Collins F.H."/>
        </authorList>
    </citation>
    <scope>NUCLEOTIDE SEQUENCE [LARGE SCALE GENOMIC DNA]</scope>
    <source>
        <strain evidence="3 4">PEST</strain>
    </source>
</reference>
<dbReference type="SMART" id="SM00020">
    <property type="entry name" value="Tryp_SPc"/>
    <property type="match status" value="1"/>
</dbReference>
<dbReference type="InterPro" id="IPR001314">
    <property type="entry name" value="Peptidase_S1A"/>
</dbReference>
<dbReference type="PANTHER" id="PTHR24258">
    <property type="entry name" value="SERINE PROTEASE-RELATED"/>
    <property type="match status" value="1"/>
</dbReference>
<dbReference type="EMBL" id="AAAB01008823">
    <property type="status" value="NOT_ANNOTATED_CDS"/>
    <property type="molecule type" value="Genomic_DNA"/>
</dbReference>
<dbReference type="InParanoid" id="A0A1S4H5E1"/>
<reference evidence="3 4" key="1">
    <citation type="journal article" date="2002" name="Science">
        <title>The genome sequence of the malaria mosquito Anopheles gambiae.</title>
        <authorList>
            <person name="Holt R.A."/>
            <person name="Subramanian G.M."/>
            <person name="Halpern A."/>
            <person name="Sutton G.G."/>
            <person name="Charlab R."/>
            <person name="Nusskern D.R."/>
            <person name="Wincker P."/>
            <person name="Clark A.G."/>
            <person name="Ribeiro J.M."/>
            <person name="Wides R."/>
            <person name="Salzberg S.L."/>
            <person name="Loftus B."/>
            <person name="Yandell M."/>
            <person name="Majoros W.H."/>
            <person name="Rusch D.B."/>
            <person name="Lai Z."/>
            <person name="Kraft C.L."/>
            <person name="Abril J.F."/>
            <person name="Anthouard V."/>
            <person name="Arensburger P."/>
            <person name="Atkinson P.W."/>
            <person name="Baden H."/>
            <person name="de Berardinis V."/>
            <person name="Baldwin D."/>
            <person name="Benes V."/>
            <person name="Biedler J."/>
            <person name="Blass C."/>
            <person name="Bolanos R."/>
            <person name="Boscus D."/>
            <person name="Barnstead M."/>
            <person name="Cai S."/>
            <person name="Center A."/>
            <person name="Chaturverdi K."/>
            <person name="Christophides G.K."/>
            <person name="Chrystal M.A."/>
            <person name="Clamp M."/>
            <person name="Cravchik A."/>
            <person name="Curwen V."/>
            <person name="Dana A."/>
            <person name="Delcher A."/>
            <person name="Dew I."/>
            <person name="Evans C.A."/>
            <person name="Flanigan M."/>
            <person name="Grundschober-Freimoser A."/>
            <person name="Friedli L."/>
            <person name="Gu Z."/>
            <person name="Guan P."/>
            <person name="Guigo R."/>
            <person name="Hillenmeyer M.E."/>
            <person name="Hladun S.L."/>
            <person name="Hogan J.R."/>
            <person name="Hong Y.S."/>
            <person name="Hoover J."/>
            <person name="Jaillon O."/>
            <person name="Ke Z."/>
            <person name="Kodira C."/>
            <person name="Kokoza E."/>
            <person name="Koutsos A."/>
            <person name="Letunic I."/>
            <person name="Levitsky A."/>
            <person name="Liang Y."/>
            <person name="Lin J.J."/>
            <person name="Lobo N.F."/>
            <person name="Lopez J.R."/>
            <person name="Malek J.A."/>
            <person name="McIntosh T.C."/>
            <person name="Meister S."/>
            <person name="Miller J."/>
            <person name="Mobarry C."/>
            <person name="Mongin E."/>
            <person name="Murphy S.D."/>
            <person name="O'Brochta D.A."/>
            <person name="Pfannkoch C."/>
            <person name="Qi R."/>
            <person name="Regier M.A."/>
            <person name="Remington K."/>
            <person name="Shao H."/>
            <person name="Sharakhova M.V."/>
            <person name="Sitter C.D."/>
            <person name="Shetty J."/>
            <person name="Smith T.J."/>
            <person name="Strong R."/>
            <person name="Sun J."/>
            <person name="Thomasova D."/>
            <person name="Ton L.Q."/>
            <person name="Topalis P."/>
            <person name="Tu Z."/>
            <person name="Unger M.F."/>
            <person name="Walenz B."/>
            <person name="Wang A."/>
            <person name="Wang J."/>
            <person name="Wang M."/>
            <person name="Wang X."/>
            <person name="Woodford K.J."/>
            <person name="Wortman J.R."/>
            <person name="Wu M."/>
            <person name="Yao A."/>
            <person name="Zdobnov E.M."/>
            <person name="Zhang H."/>
            <person name="Zhao Q."/>
            <person name="Zhao S."/>
            <person name="Zhu S.C."/>
            <person name="Zhimulev I."/>
            <person name="Coluzzi M."/>
            <person name="della Torre A."/>
            <person name="Roth C.W."/>
            <person name="Louis C."/>
            <person name="Kalush F."/>
            <person name="Mural R.J."/>
            <person name="Myers E.W."/>
            <person name="Adams M.D."/>
            <person name="Smith H.O."/>
            <person name="Broder S."/>
            <person name="Gardner M.J."/>
            <person name="Fraser C.M."/>
            <person name="Birney E."/>
            <person name="Bork P."/>
            <person name="Brey P.T."/>
            <person name="Venter J.C."/>
            <person name="Weissenbach J."/>
            <person name="Kafatos F.C."/>
            <person name="Collins F.H."/>
            <person name="Hoffman S.L."/>
        </authorList>
    </citation>
    <scope>NUCLEOTIDE SEQUENCE [LARGE SCALE GENOMIC DNA]</scope>
    <source>
        <strain evidence="3 4">PEST</strain>
    </source>
</reference>
<organism evidence="3 4">
    <name type="scientific">Anopheles gambiae</name>
    <name type="common">African malaria mosquito</name>
    <dbReference type="NCBI Taxonomy" id="7165"/>
    <lineage>
        <taxon>Eukaryota</taxon>
        <taxon>Metazoa</taxon>
        <taxon>Ecdysozoa</taxon>
        <taxon>Arthropoda</taxon>
        <taxon>Hexapoda</taxon>
        <taxon>Insecta</taxon>
        <taxon>Pterygota</taxon>
        <taxon>Neoptera</taxon>
        <taxon>Endopterygota</taxon>
        <taxon>Diptera</taxon>
        <taxon>Nematocera</taxon>
        <taxon>Culicoidea</taxon>
        <taxon>Culicidae</taxon>
        <taxon>Anophelinae</taxon>
        <taxon>Anopheles</taxon>
    </lineage>
</organism>
<reference evidence="3" key="3">
    <citation type="submission" date="2020-05" db="UniProtKB">
        <authorList>
            <consortium name="EnsemblMetazoa"/>
        </authorList>
    </citation>
    <scope>IDENTIFICATION</scope>
    <source>
        <strain evidence="3">PEST</strain>
    </source>
</reference>
<dbReference type="InterPro" id="IPR043504">
    <property type="entry name" value="Peptidase_S1_PA_chymotrypsin"/>
</dbReference>
<keyword evidence="1" id="KW-1015">Disulfide bond</keyword>
<dbReference type="InterPro" id="IPR001254">
    <property type="entry name" value="Trypsin_dom"/>
</dbReference>
<dbReference type="PANTHER" id="PTHR24258:SF129">
    <property type="entry name" value="LP15124P-RELATED"/>
    <property type="match status" value="1"/>
</dbReference>
<dbReference type="EnsemblMetazoa" id="AGAP010968-RA">
    <property type="protein sequence ID" value="AGAP010968-PA"/>
    <property type="gene ID" value="AGAP010968"/>
</dbReference>
<dbReference type="AlphaFoldDB" id="A0A1S4H5E1"/>
<protein>
    <submittedName>
        <fullName evidence="3">Uncharacterized protein</fullName>
    </submittedName>
</protein>
<dbReference type="VEuPathDB" id="VectorBase:AGAP010968"/>
<dbReference type="VEuPathDB" id="VectorBase:AGAMI1_005526"/>
<dbReference type="FunFam" id="2.40.10.10:FF:000002">
    <property type="entry name" value="Transmembrane protease serine"/>
    <property type="match status" value="1"/>
</dbReference>
<dbReference type="CDD" id="cd00190">
    <property type="entry name" value="Tryp_SPc"/>
    <property type="match status" value="1"/>
</dbReference>
<evidence type="ECO:0000256" key="1">
    <source>
        <dbReference type="ARBA" id="ARBA00023157"/>
    </source>
</evidence>
<dbReference type="Pfam" id="PF00089">
    <property type="entry name" value="Trypsin"/>
    <property type="match status" value="1"/>
</dbReference>
<evidence type="ECO:0000313" key="3">
    <source>
        <dbReference type="EnsemblMetazoa" id="AGAP010968-PA"/>
    </source>
</evidence>
<comment type="similarity">
    <text evidence="2">Belongs to the peptidase S1 family. CLIP subfamily.</text>
</comment>
<accession>A0A1S4H5E1</accession>
<dbReference type="Proteomes" id="UP000007062">
    <property type="component" value="Chromosome 3L"/>
</dbReference>
<name>A0A1S4H5E1_ANOGA</name>
<evidence type="ECO:0000313" key="4">
    <source>
        <dbReference type="Proteomes" id="UP000007062"/>
    </source>
</evidence>